<dbReference type="Proteomes" id="UP001233172">
    <property type="component" value="Unassembled WGS sequence"/>
</dbReference>
<evidence type="ECO:0000256" key="9">
    <source>
        <dbReference type="ARBA" id="ARBA00022982"/>
    </source>
</evidence>
<keyword evidence="8" id="KW-0999">Mitochondrion inner membrane</keyword>
<dbReference type="GO" id="GO:0032981">
    <property type="term" value="P:mitochondrial respiratory chain complex I assembly"/>
    <property type="evidence" value="ECO:0007669"/>
    <property type="project" value="TreeGrafter"/>
</dbReference>
<dbReference type="Pfam" id="PF08122">
    <property type="entry name" value="NDUF_B12"/>
    <property type="match status" value="1"/>
</dbReference>
<evidence type="ECO:0000313" key="15">
    <source>
        <dbReference type="EMBL" id="KAK0044108.1"/>
    </source>
</evidence>
<evidence type="ECO:0000256" key="12">
    <source>
        <dbReference type="ARBA" id="ARBA00023136"/>
    </source>
</evidence>
<evidence type="ECO:0000256" key="6">
    <source>
        <dbReference type="ARBA" id="ARBA00022660"/>
    </source>
</evidence>
<evidence type="ECO:0000256" key="7">
    <source>
        <dbReference type="ARBA" id="ARBA00022692"/>
    </source>
</evidence>
<keyword evidence="10" id="KW-1133">Transmembrane helix</keyword>
<comment type="subcellular location">
    <subcellularLocation>
        <location evidence="2">Mitochondrion inner membrane</location>
        <topology evidence="2">Single-pass membrane protein</topology>
        <orientation evidence="2">Matrix side</orientation>
    </subcellularLocation>
</comment>
<organism evidence="15 16">
    <name type="scientific">Biomphalaria pfeifferi</name>
    <name type="common">Bloodfluke planorb</name>
    <name type="synonym">Freshwater snail</name>
    <dbReference type="NCBI Taxonomy" id="112525"/>
    <lineage>
        <taxon>Eukaryota</taxon>
        <taxon>Metazoa</taxon>
        <taxon>Spiralia</taxon>
        <taxon>Lophotrochozoa</taxon>
        <taxon>Mollusca</taxon>
        <taxon>Gastropoda</taxon>
        <taxon>Heterobranchia</taxon>
        <taxon>Euthyneura</taxon>
        <taxon>Panpulmonata</taxon>
        <taxon>Hygrophila</taxon>
        <taxon>Lymnaeoidea</taxon>
        <taxon>Planorbidae</taxon>
        <taxon>Biomphalaria</taxon>
    </lineage>
</organism>
<evidence type="ECO:0000256" key="4">
    <source>
        <dbReference type="ARBA" id="ARBA00018680"/>
    </source>
</evidence>
<reference evidence="15" key="2">
    <citation type="submission" date="2023-04" db="EMBL/GenBank/DDBJ databases">
        <authorList>
            <person name="Bu L."/>
            <person name="Lu L."/>
            <person name="Laidemitt M.R."/>
            <person name="Zhang S.M."/>
            <person name="Mutuku M."/>
            <person name="Mkoji G."/>
            <person name="Steinauer M."/>
            <person name="Loker E.S."/>
        </authorList>
    </citation>
    <scope>NUCLEOTIDE SEQUENCE</scope>
    <source>
        <strain evidence="15">KasaAsao</strain>
        <tissue evidence="15">Whole Snail</tissue>
    </source>
</reference>
<evidence type="ECO:0000256" key="1">
    <source>
        <dbReference type="ARBA" id="ARBA00003195"/>
    </source>
</evidence>
<evidence type="ECO:0000256" key="8">
    <source>
        <dbReference type="ARBA" id="ARBA00022792"/>
    </source>
</evidence>
<comment type="function">
    <text evidence="1">Accessory subunit of the mitochondrial membrane respiratory chain NADH dehydrogenase (Complex I), that is believed not to be involved in catalysis. Complex I functions in the transfer of electrons from NADH to the respiratory chain. The immediate electron acceptor for the enzyme is believed to be ubiquinone.</text>
</comment>
<accession>A0AAD8AYT3</accession>
<evidence type="ECO:0000256" key="2">
    <source>
        <dbReference type="ARBA" id="ARBA00004298"/>
    </source>
</evidence>
<evidence type="ECO:0000256" key="5">
    <source>
        <dbReference type="ARBA" id="ARBA00022448"/>
    </source>
</evidence>
<dbReference type="InterPro" id="IPR012576">
    <property type="entry name" value="NDUFB3"/>
</dbReference>
<dbReference type="AlphaFoldDB" id="A0AAD8AYT3"/>
<keyword evidence="7" id="KW-0812">Transmembrane</keyword>
<evidence type="ECO:0000256" key="3">
    <source>
        <dbReference type="ARBA" id="ARBA00005667"/>
    </source>
</evidence>
<keyword evidence="12" id="KW-0472">Membrane</keyword>
<protein>
    <recommendedName>
        <fullName evidence="4">NADH dehydrogenase [ubiquinone] 1 beta subcomplex subunit 3</fullName>
    </recommendedName>
    <alternativeName>
        <fullName evidence="13">Complex I-B12</fullName>
    </alternativeName>
    <alternativeName>
        <fullName evidence="14">NADH-ubiquinone oxidoreductase B12 subunit</fullName>
    </alternativeName>
</protein>
<evidence type="ECO:0000256" key="11">
    <source>
        <dbReference type="ARBA" id="ARBA00023128"/>
    </source>
</evidence>
<gene>
    <name evidence="15" type="ORF">Bpfe_026442</name>
</gene>
<keyword evidence="9" id="KW-0249">Electron transport</keyword>
<dbReference type="GO" id="GO:0005743">
    <property type="term" value="C:mitochondrial inner membrane"/>
    <property type="evidence" value="ECO:0007669"/>
    <property type="project" value="UniProtKB-SubCell"/>
</dbReference>
<dbReference type="PANTHER" id="PTHR15082:SF2">
    <property type="entry name" value="NADH DEHYDROGENASE [UBIQUINONE] 1 BETA SUBCOMPLEX SUBUNIT 3"/>
    <property type="match status" value="1"/>
</dbReference>
<dbReference type="EMBL" id="JASAOG010000204">
    <property type="protein sequence ID" value="KAK0044108.1"/>
    <property type="molecule type" value="Genomic_DNA"/>
</dbReference>
<dbReference type="GO" id="GO:0022900">
    <property type="term" value="P:electron transport chain"/>
    <property type="evidence" value="ECO:0007669"/>
    <property type="project" value="InterPro"/>
</dbReference>
<keyword evidence="16" id="KW-1185">Reference proteome</keyword>
<comment type="similarity">
    <text evidence="3">Belongs to the complex I NDUFB3 subunit family.</text>
</comment>
<evidence type="ECO:0000256" key="14">
    <source>
        <dbReference type="ARBA" id="ARBA00032688"/>
    </source>
</evidence>
<evidence type="ECO:0000256" key="13">
    <source>
        <dbReference type="ARBA" id="ARBA00030217"/>
    </source>
</evidence>
<sequence length="100" mass="11077">MGGGGGHAPHEVPDWKIYKAEGIPELDRLQRRLAALGLKDPWIRNEVWRFHPSVNGTTSWGIIALRRTFRGFGIAVAALAVTIAFDKLTNKGKTDDHGHH</sequence>
<name>A0AAD8AYT3_BIOPF</name>
<dbReference type="PANTHER" id="PTHR15082">
    <property type="entry name" value="NADH-UBIQUINONE OXIDOREDUCTASE B12 SUBUNIT"/>
    <property type="match status" value="1"/>
</dbReference>
<comment type="caution">
    <text evidence="15">The sequence shown here is derived from an EMBL/GenBank/DDBJ whole genome shotgun (WGS) entry which is preliminary data.</text>
</comment>
<keyword evidence="6" id="KW-0679">Respiratory chain</keyword>
<keyword evidence="11" id="KW-0496">Mitochondrion</keyword>
<proteinExistence type="inferred from homology"/>
<keyword evidence="5" id="KW-0813">Transport</keyword>
<reference evidence="15" key="1">
    <citation type="journal article" date="2023" name="PLoS Negl. Trop. Dis.">
        <title>A genome sequence for Biomphalaria pfeifferi, the major vector snail for the human-infecting parasite Schistosoma mansoni.</title>
        <authorList>
            <person name="Bu L."/>
            <person name="Lu L."/>
            <person name="Laidemitt M.R."/>
            <person name="Zhang S.M."/>
            <person name="Mutuku M."/>
            <person name="Mkoji G."/>
            <person name="Steinauer M."/>
            <person name="Loker E.S."/>
        </authorList>
    </citation>
    <scope>NUCLEOTIDE SEQUENCE</scope>
    <source>
        <strain evidence="15">KasaAsao</strain>
    </source>
</reference>
<evidence type="ECO:0000256" key="10">
    <source>
        <dbReference type="ARBA" id="ARBA00022989"/>
    </source>
</evidence>
<evidence type="ECO:0000313" key="16">
    <source>
        <dbReference type="Proteomes" id="UP001233172"/>
    </source>
</evidence>